<protein>
    <submittedName>
        <fullName evidence="1">Uncharacterized protein</fullName>
    </submittedName>
</protein>
<name>A0A1G8B4B5_9ACTN</name>
<keyword evidence="2" id="KW-1185">Reference proteome</keyword>
<dbReference type="AlphaFoldDB" id="A0A1G8B4B5"/>
<sequence>MGRRVQESSQSGMAEQVIRPYGDAEVVCFIGRVSFLETTR</sequence>
<dbReference type="STRING" id="504805.SAMN05421505_113125"/>
<evidence type="ECO:0000313" key="2">
    <source>
        <dbReference type="Proteomes" id="UP000198923"/>
    </source>
</evidence>
<evidence type="ECO:0000313" key="1">
    <source>
        <dbReference type="EMBL" id="SDH27974.1"/>
    </source>
</evidence>
<dbReference type="Proteomes" id="UP000198923">
    <property type="component" value="Unassembled WGS sequence"/>
</dbReference>
<dbReference type="EMBL" id="FNCN01000013">
    <property type="protein sequence ID" value="SDH27974.1"/>
    <property type="molecule type" value="Genomic_DNA"/>
</dbReference>
<accession>A0A1G8B4B5</accession>
<organism evidence="1 2">
    <name type="scientific">Sinosporangium album</name>
    <dbReference type="NCBI Taxonomy" id="504805"/>
    <lineage>
        <taxon>Bacteria</taxon>
        <taxon>Bacillati</taxon>
        <taxon>Actinomycetota</taxon>
        <taxon>Actinomycetes</taxon>
        <taxon>Streptosporangiales</taxon>
        <taxon>Streptosporangiaceae</taxon>
        <taxon>Sinosporangium</taxon>
    </lineage>
</organism>
<reference evidence="1 2" key="1">
    <citation type="submission" date="2016-10" db="EMBL/GenBank/DDBJ databases">
        <authorList>
            <person name="de Groot N.N."/>
        </authorList>
    </citation>
    <scope>NUCLEOTIDE SEQUENCE [LARGE SCALE GENOMIC DNA]</scope>
    <source>
        <strain evidence="1 2">CPCC 201354</strain>
    </source>
</reference>
<proteinExistence type="predicted"/>
<gene>
    <name evidence="1" type="ORF">SAMN05421505_113125</name>
</gene>